<feature type="domain" description="FAD-dependent urate hydroxylase HpyO/Asp monooxygenase CreE-like FAD/NAD(P)-binding" evidence="1">
    <location>
        <begin position="44"/>
        <end position="205"/>
    </location>
</feature>
<dbReference type="Pfam" id="PF13454">
    <property type="entry name" value="NAD_binding_9"/>
    <property type="match status" value="1"/>
</dbReference>
<dbReference type="PANTHER" id="PTHR40254">
    <property type="entry name" value="BLR0577 PROTEIN"/>
    <property type="match status" value="1"/>
</dbReference>
<proteinExistence type="predicted"/>
<evidence type="ECO:0000259" key="1">
    <source>
        <dbReference type="Pfam" id="PF13454"/>
    </source>
</evidence>
<comment type="caution">
    <text evidence="2">The sequence shown here is derived from an EMBL/GenBank/DDBJ whole genome shotgun (WGS) entry which is preliminary data.</text>
</comment>
<protein>
    <recommendedName>
        <fullName evidence="1">FAD-dependent urate hydroxylase HpyO/Asp monooxygenase CreE-like FAD/NAD(P)-binding domain-containing protein</fullName>
    </recommendedName>
</protein>
<dbReference type="InterPro" id="IPR052189">
    <property type="entry name" value="L-asp_N-monooxygenase_NS-form"/>
</dbReference>
<sequence length="565" mass="61663">MTRTYALPEMFPLCRFLWRARATNSALRRSPLSSSGAHRVKNIAIIGGGPTAVYTLAALVGSKTPIGVVIFEKCSEIGSGMPYSSDTATPSMMSNIAGFEIPPVLTPLRDWLADLDRKSLADMRLTADDIDARTYYGRLVLGRYFQAQLSQMVSRARGAGHQIELCRRTEVTDVLIKRNGISICWASPLAEGDDLFDEVVIATGHSWTRRPKDDATDTNLVPLWPIKDVHAIAGDYIGVLGTSLSGIDAVVAIAELHGDFVEDQNGMRWALRPGHSLPRIAMLSRKGLLPEADYYYPFPLPELNSLTEDRVLEESQQGQAGLFDRIFSLLIKDLRSVIDNGGPVLHDDMSVDSFVQTYFLSRMDTDPFEYARSNLAEARAGHANRTPCPWRVSILKAHEVFEMAAPYLNEADLDVLKSKLGSVFADNYSSVPHPSIERMLALHDMGVLEVIALGDEYNVENTSHGIKVSNGGFSHNFDALIDARGQRPLGINELGFAGLVIDKTVKEMGQGAGVHLTPLVPTTGYIQCVALPILLARRPFVQGLASCAKLGAGAGQSILERVSKG</sequence>
<accession>A0A0F9WN09</accession>
<dbReference type="InterPro" id="IPR036188">
    <property type="entry name" value="FAD/NAD-bd_sf"/>
</dbReference>
<evidence type="ECO:0000313" key="2">
    <source>
        <dbReference type="EMBL" id="KKN80023.1"/>
    </source>
</evidence>
<reference evidence="2" key="1">
    <citation type="journal article" date="2015" name="Nature">
        <title>Complex archaea that bridge the gap between prokaryotes and eukaryotes.</title>
        <authorList>
            <person name="Spang A."/>
            <person name="Saw J.H."/>
            <person name="Jorgensen S.L."/>
            <person name="Zaremba-Niedzwiedzka K."/>
            <person name="Martijn J."/>
            <person name="Lind A.E."/>
            <person name="van Eijk R."/>
            <person name="Schleper C."/>
            <person name="Guy L."/>
            <person name="Ettema T.J."/>
        </authorList>
    </citation>
    <scope>NUCLEOTIDE SEQUENCE</scope>
</reference>
<dbReference type="EMBL" id="LAZR01000238">
    <property type="protein sequence ID" value="KKN80023.1"/>
    <property type="molecule type" value="Genomic_DNA"/>
</dbReference>
<dbReference type="PANTHER" id="PTHR40254:SF1">
    <property type="entry name" value="BLR0577 PROTEIN"/>
    <property type="match status" value="1"/>
</dbReference>
<dbReference type="InterPro" id="IPR038732">
    <property type="entry name" value="HpyO/CreE_NAD-binding"/>
</dbReference>
<gene>
    <name evidence="2" type="ORF">LCGC14_0334060</name>
</gene>
<dbReference type="Gene3D" id="3.50.50.60">
    <property type="entry name" value="FAD/NAD(P)-binding domain"/>
    <property type="match status" value="1"/>
</dbReference>
<name>A0A0F9WN09_9ZZZZ</name>
<organism evidence="2">
    <name type="scientific">marine sediment metagenome</name>
    <dbReference type="NCBI Taxonomy" id="412755"/>
    <lineage>
        <taxon>unclassified sequences</taxon>
        <taxon>metagenomes</taxon>
        <taxon>ecological metagenomes</taxon>
    </lineage>
</organism>
<dbReference type="SUPFAM" id="SSF51905">
    <property type="entry name" value="FAD/NAD(P)-binding domain"/>
    <property type="match status" value="1"/>
</dbReference>
<dbReference type="AlphaFoldDB" id="A0A0F9WN09"/>